<protein>
    <recommendedName>
        <fullName evidence="3">DUF3575 domain-containing protein</fullName>
    </recommendedName>
</protein>
<keyword evidence="2" id="KW-1185">Reference proteome</keyword>
<dbReference type="Proteomes" id="UP000609064">
    <property type="component" value="Unassembled WGS sequence"/>
</dbReference>
<accession>A0A916Z179</accession>
<reference evidence="1" key="2">
    <citation type="submission" date="2020-09" db="EMBL/GenBank/DDBJ databases">
        <authorList>
            <person name="Sun Q."/>
            <person name="Zhou Y."/>
        </authorList>
    </citation>
    <scope>NUCLEOTIDE SEQUENCE</scope>
    <source>
        <strain evidence="1">CGMCC 1.15958</strain>
    </source>
</reference>
<evidence type="ECO:0000313" key="1">
    <source>
        <dbReference type="EMBL" id="GGD70924.1"/>
    </source>
</evidence>
<dbReference type="RefSeq" id="WP_188768496.1">
    <property type="nucleotide sequence ID" value="NZ_BMKK01000009.1"/>
</dbReference>
<sequence>MKKYTFLIASFVIFVKIATAQDSLDRKHLIVKIAPLTIFDIDNTFEFSAEHSLSKNNRWTLSEQLGYGAGVANIWQEESSKYGNTREHYRVKLEARRYRHARPDMTGGYMAYEVFYKQVNDRINRNIGRECENGPCNYYENLDYPASKYVVGGTIKAGYQHRFKNEFKKNTNFVFDLYIGLGIRRVMIDHKVDVQVSESPWFYYGGNEWFGSFGSKDRAYNIPHASFGIRFGYFIF</sequence>
<evidence type="ECO:0008006" key="3">
    <source>
        <dbReference type="Google" id="ProtNLM"/>
    </source>
</evidence>
<organism evidence="1 2">
    <name type="scientific">Emticicia aquatilis</name>
    <dbReference type="NCBI Taxonomy" id="1537369"/>
    <lineage>
        <taxon>Bacteria</taxon>
        <taxon>Pseudomonadati</taxon>
        <taxon>Bacteroidota</taxon>
        <taxon>Cytophagia</taxon>
        <taxon>Cytophagales</taxon>
        <taxon>Leadbetterellaceae</taxon>
        <taxon>Emticicia</taxon>
    </lineage>
</organism>
<proteinExistence type="predicted"/>
<comment type="caution">
    <text evidence="1">The sequence shown here is derived from an EMBL/GenBank/DDBJ whole genome shotgun (WGS) entry which is preliminary data.</text>
</comment>
<dbReference type="AlphaFoldDB" id="A0A916Z179"/>
<gene>
    <name evidence="1" type="ORF">GCM10011514_38740</name>
</gene>
<name>A0A916Z179_9BACT</name>
<dbReference type="EMBL" id="BMKK01000009">
    <property type="protein sequence ID" value="GGD70924.1"/>
    <property type="molecule type" value="Genomic_DNA"/>
</dbReference>
<evidence type="ECO:0000313" key="2">
    <source>
        <dbReference type="Proteomes" id="UP000609064"/>
    </source>
</evidence>
<reference evidence="1" key="1">
    <citation type="journal article" date="2014" name="Int. J. Syst. Evol. Microbiol.">
        <title>Complete genome sequence of Corynebacterium casei LMG S-19264T (=DSM 44701T), isolated from a smear-ripened cheese.</title>
        <authorList>
            <consortium name="US DOE Joint Genome Institute (JGI-PGF)"/>
            <person name="Walter F."/>
            <person name="Albersmeier A."/>
            <person name="Kalinowski J."/>
            <person name="Ruckert C."/>
        </authorList>
    </citation>
    <scope>NUCLEOTIDE SEQUENCE</scope>
    <source>
        <strain evidence="1">CGMCC 1.15958</strain>
    </source>
</reference>